<dbReference type="PRINTS" id="PR00167">
    <property type="entry name" value="CACHANNEL"/>
</dbReference>
<name>L1I8I0_GUITC</name>
<feature type="transmembrane region" description="Helical" evidence="8">
    <location>
        <begin position="90"/>
        <end position="121"/>
    </location>
</feature>
<keyword evidence="6" id="KW-0109">Calcium transport</keyword>
<evidence type="ECO:0000256" key="7">
    <source>
        <dbReference type="SAM" id="MobiDB-lite"/>
    </source>
</evidence>
<dbReference type="GO" id="GO:0005245">
    <property type="term" value="F:voltage-gated calcium channel activity"/>
    <property type="evidence" value="ECO:0007669"/>
    <property type="project" value="InterPro"/>
</dbReference>
<organism evidence="10">
    <name type="scientific">Guillardia theta (strain CCMP2712)</name>
    <name type="common">Cryptophyte</name>
    <dbReference type="NCBI Taxonomy" id="905079"/>
    <lineage>
        <taxon>Eukaryota</taxon>
        <taxon>Cryptophyceae</taxon>
        <taxon>Pyrenomonadales</taxon>
        <taxon>Geminigeraceae</taxon>
        <taxon>Guillardia</taxon>
    </lineage>
</organism>
<dbReference type="InterPro" id="IPR005821">
    <property type="entry name" value="Ion_trans_dom"/>
</dbReference>
<keyword evidence="5" id="KW-0479">Metal-binding</keyword>
<dbReference type="InterPro" id="IPR043203">
    <property type="entry name" value="VGCC_Ca_Na"/>
</dbReference>
<dbReference type="Pfam" id="PF00520">
    <property type="entry name" value="Ion_trans"/>
    <property type="match status" value="2"/>
</dbReference>
<feature type="transmembrane region" description="Helical" evidence="8">
    <location>
        <begin position="7"/>
        <end position="27"/>
    </location>
</feature>
<sequence>MHYKFSIFFWCVFVTEACIKITAFGFIRGRGTYLRDGWNCLDFFIVVTGAFEFLPATAAGSQSSAVGFFKNFRAFRALRPLRILSRSKGLKIVLGTLGRAVVPVLNTVAIALCAFFVFGVMSVQLLGGRMNYCTDVFVQSMDECHGFDPVTQQPRVWMGRLIQYNWIGSATLSMFITASQDNWEIQMFSAMDATDKTHGPYAYSNIFMAIYFIIFMVIGSFFVIQLFVGVFIDTFQTVTSEAKILSRKNSFASEASSVTSVSGMSEPLHPWRNKFFTVVTTKQFDLIIAFFIVTNVFAMSAQSYKSSAYQDSVLTSLDYMFNLVFGMEVIAKKWGMYPKQYFSSRWNRFDFTVVMISFIGITTENIGQSLALNPTILRVLRVIRIFRILRAFRIFKAAQGLQNLVRTLLRSITAVGNLAALLILLFFVLGVLSVEMFGSMCLDNFSLTNARDPYKFDRCILVDPSDLIDFHATFENLGMALLTLFRICTTDNWSEVMQSVSLAPGSRPNGANATAVAMENLRLYNSTGNEDYLIRARDSLPGCTTAGEISDLGDVISCAHPDSFGQCPSTCGDAFLANVLFTFFLTASNFILLNLVMAVLMQELQNAIHSSEKKSKTGLSVLMSVSAATNKWLKLANDDQPSGAMSDAGSVKSSFTATSSDSASAAGGGTGRSPRGRGTPRGGRKPPDPTQPPGKS</sequence>
<feature type="compositionally biased region" description="Low complexity" evidence="7">
    <location>
        <begin position="656"/>
        <end position="665"/>
    </location>
</feature>
<dbReference type="STRING" id="905079.L1I8I0"/>
<dbReference type="GeneID" id="17289313"/>
<feature type="transmembrane region" description="Helical" evidence="8">
    <location>
        <begin position="206"/>
        <end position="232"/>
    </location>
</feature>
<dbReference type="GO" id="GO:0046872">
    <property type="term" value="F:metal ion binding"/>
    <property type="evidence" value="ECO:0007669"/>
    <property type="project" value="UniProtKB-KW"/>
</dbReference>
<dbReference type="GO" id="GO:0005891">
    <property type="term" value="C:voltage-gated calcium channel complex"/>
    <property type="evidence" value="ECO:0007669"/>
    <property type="project" value="InterPro"/>
</dbReference>
<evidence type="ECO:0000256" key="5">
    <source>
        <dbReference type="PIRSR" id="PIRSR602077-1"/>
    </source>
</evidence>
<dbReference type="PANTHER" id="PTHR10037">
    <property type="entry name" value="VOLTAGE-GATED CATION CHANNEL CALCIUM AND SODIUM"/>
    <property type="match status" value="1"/>
</dbReference>
<keyword evidence="6" id="KW-0851">Voltage-gated channel</keyword>
<evidence type="ECO:0000256" key="2">
    <source>
        <dbReference type="ARBA" id="ARBA00022692"/>
    </source>
</evidence>
<keyword evidence="6" id="KW-0407">Ion channel</keyword>
<dbReference type="InterPro" id="IPR027359">
    <property type="entry name" value="Volt_channel_dom_sf"/>
</dbReference>
<dbReference type="OMA" id="LCNEDYP"/>
<feature type="domain" description="Ion transport" evidence="9">
    <location>
        <begin position="283"/>
        <end position="607"/>
    </location>
</feature>
<accession>L1I8I0</accession>
<evidence type="ECO:0000313" key="11">
    <source>
        <dbReference type="EnsemblProtists" id="EKX32576"/>
    </source>
</evidence>
<keyword evidence="12" id="KW-1185">Reference proteome</keyword>
<protein>
    <recommendedName>
        <fullName evidence="9">Ion transport domain-containing protein</fullName>
    </recommendedName>
</protein>
<keyword evidence="3 8" id="KW-1133">Transmembrane helix</keyword>
<dbReference type="GO" id="GO:0086010">
    <property type="term" value="P:membrane depolarization during action potential"/>
    <property type="evidence" value="ECO:0007669"/>
    <property type="project" value="TreeGrafter"/>
</dbReference>
<dbReference type="SUPFAM" id="SSF81324">
    <property type="entry name" value="Voltage-gated potassium channels"/>
    <property type="match status" value="2"/>
</dbReference>
<feature type="transmembrane region" description="Helical" evidence="8">
    <location>
        <begin position="43"/>
        <end position="69"/>
    </location>
</feature>
<feature type="region of interest" description="Disordered" evidence="7">
    <location>
        <begin position="639"/>
        <end position="696"/>
    </location>
</feature>
<dbReference type="Proteomes" id="UP000011087">
    <property type="component" value="Unassembled WGS sequence"/>
</dbReference>
<evidence type="ECO:0000256" key="8">
    <source>
        <dbReference type="SAM" id="Phobius"/>
    </source>
</evidence>
<gene>
    <name evidence="10" type="ORF">GUITHDRAFT_90991</name>
</gene>
<dbReference type="EnsemblProtists" id="EKX32576">
    <property type="protein sequence ID" value="EKX32576"/>
    <property type="gene ID" value="GUITHDRAFT_90991"/>
</dbReference>
<keyword evidence="2 8" id="KW-0812">Transmembrane</keyword>
<feature type="domain" description="Ion transport" evidence="9">
    <location>
        <begin position="5"/>
        <end position="242"/>
    </location>
</feature>
<dbReference type="FunFam" id="1.10.287.70:FF:000117">
    <property type="entry name" value="Voltage-gated Ca2+ channel, alpha subunit"/>
    <property type="match status" value="1"/>
</dbReference>
<reference evidence="12" key="2">
    <citation type="submission" date="2012-11" db="EMBL/GenBank/DDBJ databases">
        <authorList>
            <person name="Kuo A."/>
            <person name="Curtis B.A."/>
            <person name="Tanifuji G."/>
            <person name="Burki F."/>
            <person name="Gruber A."/>
            <person name="Irimia M."/>
            <person name="Maruyama S."/>
            <person name="Arias M.C."/>
            <person name="Ball S.G."/>
            <person name="Gile G.H."/>
            <person name="Hirakawa Y."/>
            <person name="Hopkins J.F."/>
            <person name="Rensing S.A."/>
            <person name="Schmutz J."/>
            <person name="Symeonidi A."/>
            <person name="Elias M."/>
            <person name="Eveleigh R.J."/>
            <person name="Herman E.K."/>
            <person name="Klute M.J."/>
            <person name="Nakayama T."/>
            <person name="Obornik M."/>
            <person name="Reyes-Prieto A."/>
            <person name="Armbrust E.V."/>
            <person name="Aves S.J."/>
            <person name="Beiko R.G."/>
            <person name="Coutinho P."/>
            <person name="Dacks J.B."/>
            <person name="Durnford D.G."/>
            <person name="Fast N.M."/>
            <person name="Green B.R."/>
            <person name="Grisdale C."/>
            <person name="Hempe F."/>
            <person name="Henrissat B."/>
            <person name="Hoppner M.P."/>
            <person name="Ishida K.-I."/>
            <person name="Kim E."/>
            <person name="Koreny L."/>
            <person name="Kroth P.G."/>
            <person name="Liu Y."/>
            <person name="Malik S.-B."/>
            <person name="Maier U.G."/>
            <person name="McRose D."/>
            <person name="Mock T."/>
            <person name="Neilson J.A."/>
            <person name="Onodera N.T."/>
            <person name="Poole A.M."/>
            <person name="Pritham E.J."/>
            <person name="Richards T.A."/>
            <person name="Rocap G."/>
            <person name="Roy S.W."/>
            <person name="Sarai C."/>
            <person name="Schaack S."/>
            <person name="Shirato S."/>
            <person name="Slamovits C.H."/>
            <person name="Spencer D.F."/>
            <person name="Suzuki S."/>
            <person name="Worden A.Z."/>
            <person name="Zauner S."/>
            <person name="Barry K."/>
            <person name="Bell C."/>
            <person name="Bharti A.K."/>
            <person name="Crow J.A."/>
            <person name="Grimwood J."/>
            <person name="Kramer R."/>
            <person name="Lindquist E."/>
            <person name="Lucas S."/>
            <person name="Salamov A."/>
            <person name="McFadden G.I."/>
            <person name="Lane C.E."/>
            <person name="Keeling P.J."/>
            <person name="Gray M.W."/>
            <person name="Grigoriev I.V."/>
            <person name="Archibald J.M."/>
        </authorList>
    </citation>
    <scope>NUCLEOTIDE SEQUENCE</scope>
    <source>
        <strain evidence="12">CCMP2712</strain>
    </source>
</reference>
<dbReference type="KEGG" id="gtt:GUITHDRAFT_90991"/>
<feature type="binding site" evidence="5">
    <location>
        <position position="181"/>
    </location>
    <ligand>
        <name>Ca(2+)</name>
        <dbReference type="ChEBI" id="CHEBI:29108"/>
    </ligand>
</feature>
<evidence type="ECO:0000256" key="3">
    <source>
        <dbReference type="ARBA" id="ARBA00022989"/>
    </source>
</evidence>
<evidence type="ECO:0000313" key="10">
    <source>
        <dbReference type="EMBL" id="EKX32576.1"/>
    </source>
</evidence>
<dbReference type="RefSeq" id="XP_005819556.1">
    <property type="nucleotide sequence ID" value="XM_005819499.1"/>
</dbReference>
<comment type="subcellular location">
    <subcellularLocation>
        <location evidence="1 6">Membrane</location>
        <topology evidence="1 6">Multi-pass membrane protein</topology>
    </subcellularLocation>
</comment>
<proteinExistence type="inferred from homology"/>
<comment type="similarity">
    <text evidence="6">Belongs to the calcium channel alpha-1 subunit (TC 1.A.1.11) family.</text>
</comment>
<dbReference type="PANTHER" id="PTHR10037:SF62">
    <property type="entry name" value="SODIUM CHANNEL PROTEIN 60E"/>
    <property type="match status" value="1"/>
</dbReference>
<dbReference type="GO" id="GO:0001518">
    <property type="term" value="C:voltage-gated sodium channel complex"/>
    <property type="evidence" value="ECO:0007669"/>
    <property type="project" value="TreeGrafter"/>
</dbReference>
<evidence type="ECO:0000256" key="4">
    <source>
        <dbReference type="ARBA" id="ARBA00023136"/>
    </source>
</evidence>
<keyword evidence="6" id="KW-0406">Ion transport</keyword>
<feature type="transmembrane region" description="Helical" evidence="8">
    <location>
        <begin position="575"/>
        <end position="600"/>
    </location>
</feature>
<evidence type="ECO:0000313" key="12">
    <source>
        <dbReference type="Proteomes" id="UP000011087"/>
    </source>
</evidence>
<feature type="transmembrane region" description="Helical" evidence="8">
    <location>
        <begin position="407"/>
        <end position="432"/>
    </location>
</feature>
<dbReference type="Gene3D" id="1.20.120.350">
    <property type="entry name" value="Voltage-gated potassium channels. Chain C"/>
    <property type="match status" value="2"/>
</dbReference>
<dbReference type="Gene3D" id="1.10.287.70">
    <property type="match status" value="2"/>
</dbReference>
<keyword evidence="5 6" id="KW-0106">Calcium</keyword>
<dbReference type="GO" id="GO:0005248">
    <property type="term" value="F:voltage-gated sodium channel activity"/>
    <property type="evidence" value="ECO:0007669"/>
    <property type="project" value="TreeGrafter"/>
</dbReference>
<dbReference type="HOGENOM" id="CLU_396113_0_0_1"/>
<dbReference type="EMBL" id="JH993182">
    <property type="protein sequence ID" value="EKX32576.1"/>
    <property type="molecule type" value="Genomic_DNA"/>
</dbReference>
<keyword evidence="6" id="KW-0813">Transport</keyword>
<dbReference type="eggNOG" id="KOG2302">
    <property type="taxonomic scope" value="Eukaryota"/>
</dbReference>
<evidence type="ECO:0000259" key="9">
    <source>
        <dbReference type="Pfam" id="PF00520"/>
    </source>
</evidence>
<evidence type="ECO:0000256" key="6">
    <source>
        <dbReference type="RuleBase" id="RU003808"/>
    </source>
</evidence>
<feature type="transmembrane region" description="Helical" evidence="8">
    <location>
        <begin position="284"/>
        <end position="301"/>
    </location>
</feature>
<reference evidence="10 12" key="1">
    <citation type="journal article" date="2012" name="Nature">
        <title>Algal genomes reveal evolutionary mosaicism and the fate of nucleomorphs.</title>
        <authorList>
            <consortium name="DOE Joint Genome Institute"/>
            <person name="Curtis B.A."/>
            <person name="Tanifuji G."/>
            <person name="Burki F."/>
            <person name="Gruber A."/>
            <person name="Irimia M."/>
            <person name="Maruyama S."/>
            <person name="Arias M.C."/>
            <person name="Ball S.G."/>
            <person name="Gile G.H."/>
            <person name="Hirakawa Y."/>
            <person name="Hopkins J.F."/>
            <person name="Kuo A."/>
            <person name="Rensing S.A."/>
            <person name="Schmutz J."/>
            <person name="Symeonidi A."/>
            <person name="Elias M."/>
            <person name="Eveleigh R.J."/>
            <person name="Herman E.K."/>
            <person name="Klute M.J."/>
            <person name="Nakayama T."/>
            <person name="Obornik M."/>
            <person name="Reyes-Prieto A."/>
            <person name="Armbrust E.V."/>
            <person name="Aves S.J."/>
            <person name="Beiko R.G."/>
            <person name="Coutinho P."/>
            <person name="Dacks J.B."/>
            <person name="Durnford D.G."/>
            <person name="Fast N.M."/>
            <person name="Green B.R."/>
            <person name="Grisdale C.J."/>
            <person name="Hempel F."/>
            <person name="Henrissat B."/>
            <person name="Hoppner M.P."/>
            <person name="Ishida K."/>
            <person name="Kim E."/>
            <person name="Koreny L."/>
            <person name="Kroth P.G."/>
            <person name="Liu Y."/>
            <person name="Malik S.B."/>
            <person name="Maier U.G."/>
            <person name="McRose D."/>
            <person name="Mock T."/>
            <person name="Neilson J.A."/>
            <person name="Onodera N.T."/>
            <person name="Poole A.M."/>
            <person name="Pritham E.J."/>
            <person name="Richards T.A."/>
            <person name="Rocap G."/>
            <person name="Roy S.W."/>
            <person name="Sarai C."/>
            <person name="Schaack S."/>
            <person name="Shirato S."/>
            <person name="Slamovits C.H."/>
            <person name="Spencer D.F."/>
            <person name="Suzuki S."/>
            <person name="Worden A.Z."/>
            <person name="Zauner S."/>
            <person name="Barry K."/>
            <person name="Bell C."/>
            <person name="Bharti A.K."/>
            <person name="Crow J.A."/>
            <person name="Grimwood J."/>
            <person name="Kramer R."/>
            <person name="Lindquist E."/>
            <person name="Lucas S."/>
            <person name="Salamov A."/>
            <person name="McFadden G.I."/>
            <person name="Lane C.E."/>
            <person name="Keeling P.J."/>
            <person name="Gray M.W."/>
            <person name="Grigoriev I.V."/>
            <person name="Archibald J.M."/>
        </authorList>
    </citation>
    <scope>NUCLEOTIDE SEQUENCE</scope>
    <source>
        <strain evidence="10 12">CCMP2712</strain>
    </source>
</reference>
<dbReference type="AlphaFoldDB" id="L1I8I0"/>
<reference evidence="11" key="3">
    <citation type="submission" date="2015-06" db="UniProtKB">
        <authorList>
            <consortium name="EnsemblProtists"/>
        </authorList>
    </citation>
    <scope>IDENTIFICATION</scope>
</reference>
<dbReference type="InterPro" id="IPR002077">
    <property type="entry name" value="VDCCAlpha1"/>
</dbReference>
<dbReference type="OrthoDB" id="416585at2759"/>
<dbReference type="PaxDb" id="55529-EKX32576"/>
<evidence type="ECO:0000256" key="1">
    <source>
        <dbReference type="ARBA" id="ARBA00004141"/>
    </source>
</evidence>
<keyword evidence="4 8" id="KW-0472">Membrane</keyword>
<keyword evidence="6" id="KW-0107">Calcium channel</keyword>